<dbReference type="EMBL" id="CP003065">
    <property type="protein sequence ID" value="AEV66797.1"/>
    <property type="molecule type" value="Genomic_DNA"/>
</dbReference>
<evidence type="ECO:0000313" key="5">
    <source>
        <dbReference type="Proteomes" id="UP000005435"/>
    </source>
</evidence>
<dbReference type="Proteomes" id="UP000005435">
    <property type="component" value="Chromosome"/>
</dbReference>
<reference evidence="5" key="1">
    <citation type="submission" date="2011-12" db="EMBL/GenBank/DDBJ databases">
        <title>Complete sequence of Clostridium clariflavum DSM 19732.</title>
        <authorList>
            <consortium name="US DOE Joint Genome Institute"/>
            <person name="Lucas S."/>
            <person name="Han J."/>
            <person name="Lapidus A."/>
            <person name="Cheng J.-F."/>
            <person name="Goodwin L."/>
            <person name="Pitluck S."/>
            <person name="Peters L."/>
            <person name="Teshima H."/>
            <person name="Detter J.C."/>
            <person name="Han C."/>
            <person name="Tapia R."/>
            <person name="Land M."/>
            <person name="Hauser L."/>
            <person name="Kyrpides N."/>
            <person name="Ivanova N."/>
            <person name="Pagani I."/>
            <person name="Kitzmiller T."/>
            <person name="Lynd L."/>
            <person name="Izquierdo J."/>
            <person name="Woyke T."/>
        </authorList>
    </citation>
    <scope>NUCLEOTIDE SEQUENCE [LARGE SCALE GENOMIC DNA]</scope>
    <source>
        <strain evidence="5">DSM 19732 / NBRC 101661 / EBR45</strain>
    </source>
</reference>
<feature type="region of interest" description="Disordered" evidence="3">
    <location>
        <begin position="235"/>
        <end position="259"/>
    </location>
</feature>
<gene>
    <name evidence="4" type="ordered locus">Clocl_0039</name>
</gene>
<dbReference type="STRING" id="720554.Clocl_0039"/>
<accession>G8LYS9</accession>
<protein>
    <submittedName>
        <fullName evidence="4">Phage shock protein A (IM30), suppresses sigma54-dependent transcription</fullName>
    </submittedName>
</protein>
<dbReference type="HOGENOM" id="CLU_1145657_0_0_9"/>
<organism evidence="4 5">
    <name type="scientific">Acetivibrio clariflavus (strain DSM 19732 / NBRC 101661 / EBR45)</name>
    <name type="common">Clostridium clariflavum</name>
    <dbReference type="NCBI Taxonomy" id="720554"/>
    <lineage>
        <taxon>Bacteria</taxon>
        <taxon>Bacillati</taxon>
        <taxon>Bacillota</taxon>
        <taxon>Clostridia</taxon>
        <taxon>Eubacteriales</taxon>
        <taxon>Oscillospiraceae</taxon>
        <taxon>Acetivibrio</taxon>
    </lineage>
</organism>
<dbReference type="RefSeq" id="WP_014253435.1">
    <property type="nucleotide sequence ID" value="NC_016627.1"/>
</dbReference>
<reference evidence="4 5" key="2">
    <citation type="journal article" date="2012" name="Stand. Genomic Sci.">
        <title>Complete Genome Sequence of Clostridium clariflavum DSM 19732.</title>
        <authorList>
            <person name="Izquierdo J.A."/>
            <person name="Goodwin L."/>
            <person name="Davenport K.W."/>
            <person name="Teshima H."/>
            <person name="Bruce D."/>
            <person name="Detter C."/>
            <person name="Tapia R."/>
            <person name="Han S."/>
            <person name="Land M."/>
            <person name="Hauser L."/>
            <person name="Jeffries C.D."/>
            <person name="Han J."/>
            <person name="Pitluck S."/>
            <person name="Nolan M."/>
            <person name="Chen A."/>
            <person name="Huntemann M."/>
            <person name="Mavromatis K."/>
            <person name="Mikhailova N."/>
            <person name="Liolios K."/>
            <person name="Woyke T."/>
            <person name="Lynd L.R."/>
        </authorList>
    </citation>
    <scope>NUCLEOTIDE SEQUENCE [LARGE SCALE GENOMIC DNA]</scope>
    <source>
        <strain evidence="5">DSM 19732 / NBRC 101661 / EBR45</strain>
    </source>
</reference>
<dbReference type="PANTHER" id="PTHR31088">
    <property type="entry name" value="MEMBRANE-ASSOCIATED PROTEIN VIPP1, CHLOROPLASTIC"/>
    <property type="match status" value="1"/>
</dbReference>
<keyword evidence="5" id="KW-1185">Reference proteome</keyword>
<dbReference type="eggNOG" id="COG1842">
    <property type="taxonomic scope" value="Bacteria"/>
</dbReference>
<feature type="coiled-coil region" evidence="2">
    <location>
        <begin position="31"/>
        <end position="192"/>
    </location>
</feature>
<name>G8LYS9_ACECE</name>
<evidence type="ECO:0000256" key="3">
    <source>
        <dbReference type="SAM" id="MobiDB-lite"/>
    </source>
</evidence>
<dbReference type="OrthoDB" id="9779630at2"/>
<proteinExistence type="inferred from homology"/>
<evidence type="ECO:0000256" key="2">
    <source>
        <dbReference type="SAM" id="Coils"/>
    </source>
</evidence>
<dbReference type="PANTHER" id="PTHR31088:SF6">
    <property type="entry name" value="PHAGE SHOCK PROTEIN A"/>
    <property type="match status" value="1"/>
</dbReference>
<evidence type="ECO:0000313" key="4">
    <source>
        <dbReference type="EMBL" id="AEV66797.1"/>
    </source>
</evidence>
<comment type="similarity">
    <text evidence="1">Belongs to the PspA/Vipp/IM30 family.</text>
</comment>
<feature type="compositionally biased region" description="Basic and acidic residues" evidence="3">
    <location>
        <begin position="247"/>
        <end position="259"/>
    </location>
</feature>
<sequence length="259" mass="29552">MGFFSRLGSLVRGFFGRLVGGLEEKNPELLFEDIKNQIAKARKEAEQQIIEIQTNAELIKIEMKNSEKNLNAIKARIESAKNMGDKEMLVELLMQEEEYQTVYETHKATYENAMKEVEAIRENYKIFESEMNSKLNELKTLKSQQKMAQLKENINSVNAKYTAKNNKVGNINEDMERAREIVNKKIAKANAIESLNNENVDIKLKKLDMNSARDRARARAEALLAGEQGFEVKEKVETTTVSNEDALGQKDKAENKLSE</sequence>
<dbReference type="KEGG" id="ccl:Clocl_0039"/>
<evidence type="ECO:0000256" key="1">
    <source>
        <dbReference type="ARBA" id="ARBA00043985"/>
    </source>
</evidence>
<dbReference type="InterPro" id="IPR007157">
    <property type="entry name" value="PspA_VIPP1"/>
</dbReference>
<dbReference type="AlphaFoldDB" id="G8LYS9"/>
<keyword evidence="2" id="KW-0175">Coiled coil</keyword>